<evidence type="ECO:0000313" key="6">
    <source>
        <dbReference type="EMBL" id="OQE04636.1"/>
    </source>
</evidence>
<dbReference type="SUPFAM" id="SSF53098">
    <property type="entry name" value="Ribonuclease H-like"/>
    <property type="match status" value="1"/>
</dbReference>
<sequence>MTGDINPNLSVAEQEQLFDQLLSKVHPDELLWRQHFTTISTCIGSRRPAGGIIACNEFLSSPVPDATKAKRQALALDCEMVGVESGLKELAYLAVVDILTGEVLVNAFVSPTRVVQKWNTRWSGIRYTDMKTAVKKRVAIKGWKAARSMLFEHMDSKTILAGHALHNDLNVLGILHPTIVDTAIIKARSDEPPKCEEAEAPDFGVHEDLQQC</sequence>
<dbReference type="Pfam" id="PF00929">
    <property type="entry name" value="RNase_T"/>
    <property type="match status" value="1"/>
</dbReference>
<dbReference type="GO" id="GO:0006364">
    <property type="term" value="P:rRNA processing"/>
    <property type="evidence" value="ECO:0007669"/>
    <property type="project" value="TreeGrafter"/>
</dbReference>
<evidence type="ECO:0000259" key="5">
    <source>
        <dbReference type="SMART" id="SM00479"/>
    </source>
</evidence>
<dbReference type="InterPro" id="IPR047021">
    <property type="entry name" value="REXO1/3/4-like"/>
</dbReference>
<proteinExistence type="predicted"/>
<reference evidence="7" key="1">
    <citation type="journal article" date="2017" name="Nat. Microbiol.">
        <title>Global analysis of biosynthetic gene clusters reveals vast potential of secondary metabolite production in Penicillium species.</title>
        <authorList>
            <person name="Nielsen J.C."/>
            <person name="Grijseels S."/>
            <person name="Prigent S."/>
            <person name="Ji B."/>
            <person name="Dainat J."/>
            <person name="Nielsen K.F."/>
            <person name="Frisvad J.C."/>
            <person name="Workman M."/>
            <person name="Nielsen J."/>
        </authorList>
    </citation>
    <scope>NUCLEOTIDE SEQUENCE [LARGE SCALE GENOMIC DNA]</scope>
    <source>
        <strain evidence="7">IBT 29486</strain>
    </source>
</reference>
<protein>
    <recommendedName>
        <fullName evidence="5">Exonuclease domain-containing protein</fullName>
    </recommendedName>
</protein>
<keyword evidence="7" id="KW-1185">Reference proteome</keyword>
<evidence type="ECO:0000256" key="2">
    <source>
        <dbReference type="ARBA" id="ARBA00022801"/>
    </source>
</evidence>
<dbReference type="PANTHER" id="PTHR12801:SF114">
    <property type="entry name" value="EXONUCLEASE, PUTATIVE (AFU_ORTHOLOGUE AFUA_7G00870)-RELATED"/>
    <property type="match status" value="1"/>
</dbReference>
<dbReference type="Gene3D" id="3.30.420.10">
    <property type="entry name" value="Ribonuclease H-like superfamily/Ribonuclease H"/>
    <property type="match status" value="1"/>
</dbReference>
<evidence type="ECO:0000256" key="4">
    <source>
        <dbReference type="SAM" id="MobiDB-lite"/>
    </source>
</evidence>
<dbReference type="SMART" id="SM00479">
    <property type="entry name" value="EXOIII"/>
    <property type="match status" value="1"/>
</dbReference>
<dbReference type="GO" id="GO:0004527">
    <property type="term" value="F:exonuclease activity"/>
    <property type="evidence" value="ECO:0007669"/>
    <property type="project" value="UniProtKB-KW"/>
</dbReference>
<organism evidence="6 7">
    <name type="scientific">Penicillium vulpinum</name>
    <dbReference type="NCBI Taxonomy" id="29845"/>
    <lineage>
        <taxon>Eukaryota</taxon>
        <taxon>Fungi</taxon>
        <taxon>Dikarya</taxon>
        <taxon>Ascomycota</taxon>
        <taxon>Pezizomycotina</taxon>
        <taxon>Eurotiomycetes</taxon>
        <taxon>Eurotiomycetidae</taxon>
        <taxon>Eurotiales</taxon>
        <taxon>Aspergillaceae</taxon>
        <taxon>Penicillium</taxon>
    </lineage>
</organism>
<name>A0A1V6RSN4_9EURO</name>
<dbReference type="PANTHER" id="PTHR12801">
    <property type="entry name" value="RNA EXONUCLEASE REXO1 / RECO3 FAMILY MEMBER-RELATED"/>
    <property type="match status" value="1"/>
</dbReference>
<comment type="caution">
    <text evidence="6">The sequence shown here is derived from an EMBL/GenBank/DDBJ whole genome shotgun (WGS) entry which is preliminary data.</text>
</comment>
<accession>A0A1V6RSN4</accession>
<dbReference type="AlphaFoldDB" id="A0A1V6RSN4"/>
<evidence type="ECO:0000313" key="7">
    <source>
        <dbReference type="Proteomes" id="UP000191518"/>
    </source>
</evidence>
<dbReference type="GO" id="GO:0003676">
    <property type="term" value="F:nucleic acid binding"/>
    <property type="evidence" value="ECO:0007669"/>
    <property type="project" value="InterPro"/>
</dbReference>
<gene>
    <name evidence="6" type="ORF">PENVUL_c031G04398</name>
</gene>
<keyword evidence="1" id="KW-0540">Nuclease</keyword>
<dbReference type="InterPro" id="IPR013520">
    <property type="entry name" value="Ribonucl_H"/>
</dbReference>
<dbReference type="STRING" id="29845.A0A1V6RSN4"/>
<feature type="domain" description="Exonuclease" evidence="5">
    <location>
        <begin position="72"/>
        <end position="211"/>
    </location>
</feature>
<evidence type="ECO:0000256" key="3">
    <source>
        <dbReference type="ARBA" id="ARBA00022839"/>
    </source>
</evidence>
<dbReference type="EMBL" id="MDYP01000031">
    <property type="protein sequence ID" value="OQE04636.1"/>
    <property type="molecule type" value="Genomic_DNA"/>
</dbReference>
<keyword evidence="2" id="KW-0378">Hydrolase</keyword>
<dbReference type="GO" id="GO:0000027">
    <property type="term" value="P:ribosomal large subunit assembly"/>
    <property type="evidence" value="ECO:0007669"/>
    <property type="project" value="TreeGrafter"/>
</dbReference>
<dbReference type="InterPro" id="IPR036397">
    <property type="entry name" value="RNaseH_sf"/>
</dbReference>
<evidence type="ECO:0000256" key="1">
    <source>
        <dbReference type="ARBA" id="ARBA00022722"/>
    </source>
</evidence>
<dbReference type="InterPro" id="IPR012337">
    <property type="entry name" value="RNaseH-like_sf"/>
</dbReference>
<dbReference type="Proteomes" id="UP000191518">
    <property type="component" value="Unassembled WGS sequence"/>
</dbReference>
<keyword evidence="3" id="KW-0269">Exonuclease</keyword>
<feature type="region of interest" description="Disordered" evidence="4">
    <location>
        <begin position="190"/>
        <end position="212"/>
    </location>
</feature>
<dbReference type="GO" id="GO:0005634">
    <property type="term" value="C:nucleus"/>
    <property type="evidence" value="ECO:0007669"/>
    <property type="project" value="TreeGrafter"/>
</dbReference>